<accession>A0ABQ2NGY0</accession>
<dbReference type="Pfam" id="PF13712">
    <property type="entry name" value="Glyco_tranf_2_5"/>
    <property type="match status" value="1"/>
</dbReference>
<dbReference type="Proteomes" id="UP000620064">
    <property type="component" value="Unassembled WGS sequence"/>
</dbReference>
<organism evidence="2 3">
    <name type="scientific">Cloacibacterium rupense</name>
    <dbReference type="NCBI Taxonomy" id="517423"/>
    <lineage>
        <taxon>Bacteria</taxon>
        <taxon>Pseudomonadati</taxon>
        <taxon>Bacteroidota</taxon>
        <taxon>Flavobacteriia</taxon>
        <taxon>Flavobacteriales</taxon>
        <taxon>Weeksellaceae</taxon>
    </lineage>
</organism>
<keyword evidence="3" id="KW-1185">Reference proteome</keyword>
<evidence type="ECO:0000313" key="2">
    <source>
        <dbReference type="EMBL" id="GGP03080.1"/>
    </source>
</evidence>
<dbReference type="Gene3D" id="3.90.550.10">
    <property type="entry name" value="Spore Coat Polysaccharide Biosynthesis Protein SpsA, Chain A"/>
    <property type="match status" value="1"/>
</dbReference>
<dbReference type="InterPro" id="IPR029044">
    <property type="entry name" value="Nucleotide-diphossugar_trans"/>
</dbReference>
<proteinExistence type="predicted"/>
<feature type="domain" description="Streptomycin biosynthesis protein StrF" evidence="1">
    <location>
        <begin position="6"/>
        <end position="201"/>
    </location>
</feature>
<comment type="caution">
    <text evidence="2">The sequence shown here is derived from an EMBL/GenBank/DDBJ whole genome shotgun (WGS) entry which is preliminary data.</text>
</comment>
<sequence>MLSIIISSYQPHYYQALEKNIAETIGIPYEVIKVENPGKMGICEAYNQGAEQAQYDYLLFLHEDVLFITKDWGKVLMDNILQISDFELFGIAGSNYIPYAPTPWWGIEEICYSNIIHKNLDEGHTTRYSLDENFKKVQLIDGVFICCKKETWQKTKFDESNKGFHAYDVQFSLDHHQKHATFLINNILVEHFSKGNPDKVWLKSLMKYWKNTHQKPIYHSYELKAFKNFADQLRHLNFSKKEKIESLIQFFSFQRLGIKNSLFAIKKIIDTLRY</sequence>
<gene>
    <name evidence="2" type="ORF">GCM10010992_10050</name>
</gene>
<dbReference type="EMBL" id="BMLV01000002">
    <property type="protein sequence ID" value="GGP03080.1"/>
    <property type="molecule type" value="Genomic_DNA"/>
</dbReference>
<evidence type="ECO:0000313" key="3">
    <source>
        <dbReference type="Proteomes" id="UP000620064"/>
    </source>
</evidence>
<dbReference type="SUPFAM" id="SSF53448">
    <property type="entry name" value="Nucleotide-diphospho-sugar transferases"/>
    <property type="match status" value="1"/>
</dbReference>
<name>A0ABQ2NGY0_9FLAO</name>
<dbReference type="InterPro" id="IPR059123">
    <property type="entry name" value="StrF_dom"/>
</dbReference>
<protein>
    <recommendedName>
        <fullName evidence="1">Streptomycin biosynthesis protein StrF domain-containing protein</fullName>
    </recommendedName>
</protein>
<evidence type="ECO:0000259" key="1">
    <source>
        <dbReference type="Pfam" id="PF13712"/>
    </source>
</evidence>
<reference evidence="3" key="1">
    <citation type="journal article" date="2019" name="Int. J. Syst. Evol. Microbiol.">
        <title>The Global Catalogue of Microorganisms (GCM) 10K type strain sequencing project: providing services to taxonomists for standard genome sequencing and annotation.</title>
        <authorList>
            <consortium name="The Broad Institute Genomics Platform"/>
            <consortium name="The Broad Institute Genome Sequencing Center for Infectious Disease"/>
            <person name="Wu L."/>
            <person name="Ma J."/>
        </authorList>
    </citation>
    <scope>NUCLEOTIDE SEQUENCE [LARGE SCALE GENOMIC DNA]</scope>
    <source>
        <strain evidence="3">CGMCC 1.7656</strain>
    </source>
</reference>